<organism evidence="2 3">
    <name type="scientific">Ampelomyces quisqualis</name>
    <name type="common">Powdery mildew agent</name>
    <dbReference type="NCBI Taxonomy" id="50730"/>
    <lineage>
        <taxon>Eukaryota</taxon>
        <taxon>Fungi</taxon>
        <taxon>Dikarya</taxon>
        <taxon>Ascomycota</taxon>
        <taxon>Pezizomycotina</taxon>
        <taxon>Dothideomycetes</taxon>
        <taxon>Pleosporomycetidae</taxon>
        <taxon>Pleosporales</taxon>
        <taxon>Pleosporineae</taxon>
        <taxon>Phaeosphaeriaceae</taxon>
        <taxon>Ampelomyces</taxon>
    </lineage>
</organism>
<dbReference type="AlphaFoldDB" id="A0A6A5QTQ4"/>
<evidence type="ECO:0000313" key="2">
    <source>
        <dbReference type="EMBL" id="KAF1918802.1"/>
    </source>
</evidence>
<evidence type="ECO:0000256" key="1">
    <source>
        <dbReference type="SAM" id="SignalP"/>
    </source>
</evidence>
<name>A0A6A5QTQ4_AMPQU</name>
<feature type="chain" id="PRO_5025625001" evidence="1">
    <location>
        <begin position="16"/>
        <end position="199"/>
    </location>
</feature>
<gene>
    <name evidence="2" type="ORF">BDU57DRAFT_120891</name>
</gene>
<reference evidence="2" key="1">
    <citation type="journal article" date="2020" name="Stud. Mycol.">
        <title>101 Dothideomycetes genomes: a test case for predicting lifestyles and emergence of pathogens.</title>
        <authorList>
            <person name="Haridas S."/>
            <person name="Albert R."/>
            <person name="Binder M."/>
            <person name="Bloem J."/>
            <person name="Labutti K."/>
            <person name="Salamov A."/>
            <person name="Andreopoulos B."/>
            <person name="Baker S."/>
            <person name="Barry K."/>
            <person name="Bills G."/>
            <person name="Bluhm B."/>
            <person name="Cannon C."/>
            <person name="Castanera R."/>
            <person name="Culley D."/>
            <person name="Daum C."/>
            <person name="Ezra D."/>
            <person name="Gonzalez J."/>
            <person name="Henrissat B."/>
            <person name="Kuo A."/>
            <person name="Liang C."/>
            <person name="Lipzen A."/>
            <person name="Lutzoni F."/>
            <person name="Magnuson J."/>
            <person name="Mondo S."/>
            <person name="Nolan M."/>
            <person name="Ohm R."/>
            <person name="Pangilinan J."/>
            <person name="Park H.-J."/>
            <person name="Ramirez L."/>
            <person name="Alfaro M."/>
            <person name="Sun H."/>
            <person name="Tritt A."/>
            <person name="Yoshinaga Y."/>
            <person name="Zwiers L.-H."/>
            <person name="Turgeon B."/>
            <person name="Goodwin S."/>
            <person name="Spatafora J."/>
            <person name="Crous P."/>
            <person name="Grigoriev I."/>
        </authorList>
    </citation>
    <scope>NUCLEOTIDE SEQUENCE</scope>
    <source>
        <strain evidence="2">HMLAC05119</strain>
    </source>
</reference>
<protein>
    <submittedName>
        <fullName evidence="2">Uncharacterized protein</fullName>
    </submittedName>
</protein>
<dbReference type="Proteomes" id="UP000800096">
    <property type="component" value="Unassembled WGS sequence"/>
</dbReference>
<sequence>MISLLLTLFFSACNALDLPTADSTSAGYCPVYEYNVARYDNLPFWEGAYNPVPPFYYGLSYSTFQVDRDDGFIRAISGNQATMAFGGSGNISIPDSASKQTFDLHRFYYACVAGIPQPECAVSMWGFKPDGSIVRRVLTFPSLWSGIYPWEFYMNATEFGAEWQGLKSVGFSIARRDNGGDMYGGLLLDDVEYSITTAC</sequence>
<proteinExistence type="predicted"/>
<feature type="signal peptide" evidence="1">
    <location>
        <begin position="1"/>
        <end position="15"/>
    </location>
</feature>
<dbReference type="EMBL" id="ML979133">
    <property type="protein sequence ID" value="KAF1918802.1"/>
    <property type="molecule type" value="Genomic_DNA"/>
</dbReference>
<accession>A0A6A5QTQ4</accession>
<evidence type="ECO:0000313" key="3">
    <source>
        <dbReference type="Proteomes" id="UP000800096"/>
    </source>
</evidence>
<dbReference type="OrthoDB" id="3861746at2759"/>
<keyword evidence="3" id="KW-1185">Reference proteome</keyword>
<keyword evidence="1" id="KW-0732">Signal</keyword>